<organism evidence="4 5">
    <name type="scientific">Natronococcus jeotgali DSM 18795</name>
    <dbReference type="NCBI Taxonomy" id="1227498"/>
    <lineage>
        <taxon>Archaea</taxon>
        <taxon>Methanobacteriati</taxon>
        <taxon>Methanobacteriota</taxon>
        <taxon>Stenosarchaea group</taxon>
        <taxon>Halobacteria</taxon>
        <taxon>Halobacteriales</taxon>
        <taxon>Natrialbaceae</taxon>
        <taxon>Natronococcus</taxon>
    </lineage>
</organism>
<dbReference type="GO" id="GO:0004521">
    <property type="term" value="F:RNA endonuclease activity"/>
    <property type="evidence" value="ECO:0007669"/>
    <property type="project" value="TreeGrafter"/>
</dbReference>
<evidence type="ECO:0000259" key="2">
    <source>
        <dbReference type="Pfam" id="PF07521"/>
    </source>
</evidence>
<feature type="domain" description="Beta-Casp" evidence="3">
    <location>
        <begin position="1"/>
        <end position="37"/>
    </location>
</feature>
<dbReference type="EMBL" id="AOIA01000024">
    <property type="protein sequence ID" value="ELY65413.1"/>
    <property type="molecule type" value="Genomic_DNA"/>
</dbReference>
<keyword evidence="1" id="KW-0378">Hydrolase</keyword>
<dbReference type="Gene3D" id="3.40.50.10890">
    <property type="match status" value="1"/>
</dbReference>
<evidence type="ECO:0000313" key="5">
    <source>
        <dbReference type="Proteomes" id="UP000011531"/>
    </source>
</evidence>
<dbReference type="InterPro" id="IPR011108">
    <property type="entry name" value="RMMBL"/>
</dbReference>
<evidence type="ECO:0000313" key="4">
    <source>
        <dbReference type="EMBL" id="ELY65413.1"/>
    </source>
</evidence>
<gene>
    <name evidence="4" type="ORF">C492_03831</name>
</gene>
<dbReference type="GO" id="GO:0016787">
    <property type="term" value="F:hydrolase activity"/>
    <property type="evidence" value="ECO:0007669"/>
    <property type="project" value="UniProtKB-KW"/>
</dbReference>
<feature type="domain" description="Zn-dependent metallo-hydrolase RNA specificity" evidence="2">
    <location>
        <begin position="50"/>
        <end position="107"/>
    </location>
</feature>
<dbReference type="AlphaFoldDB" id="L9XXU4"/>
<dbReference type="PANTHER" id="PTHR11203">
    <property type="entry name" value="CLEAVAGE AND POLYADENYLATION SPECIFICITY FACTOR FAMILY MEMBER"/>
    <property type="match status" value="1"/>
</dbReference>
<sequence>MLHGGPAMTYVPAVRSHPTNKIVLTGYQVEGTPGRELYETGSAVIDGRSMRVSAQVEQYDFSAHADRAGLLEFLEEYADARVLVDHGDRCEAFAAELREDGFDATAPTLGDRIAL</sequence>
<dbReference type="STRING" id="1227498.C492_03831"/>
<dbReference type="Pfam" id="PF07521">
    <property type="entry name" value="RMMBL"/>
    <property type="match status" value="1"/>
</dbReference>
<proteinExistence type="predicted"/>
<reference evidence="4 5" key="1">
    <citation type="journal article" date="2014" name="PLoS Genet.">
        <title>Phylogenetically driven sequencing of extremely halophilic archaea reveals strategies for static and dynamic osmo-response.</title>
        <authorList>
            <person name="Becker E.A."/>
            <person name="Seitzer P.M."/>
            <person name="Tritt A."/>
            <person name="Larsen D."/>
            <person name="Krusor M."/>
            <person name="Yao A.I."/>
            <person name="Wu D."/>
            <person name="Madern D."/>
            <person name="Eisen J.A."/>
            <person name="Darling A.E."/>
            <person name="Facciotti M.T."/>
        </authorList>
    </citation>
    <scope>NUCLEOTIDE SEQUENCE [LARGE SCALE GENOMIC DNA]</scope>
    <source>
        <strain evidence="4 5">DSM 18795</strain>
    </source>
</reference>
<protein>
    <submittedName>
        <fullName evidence="4">Beta-lactamase domain protein</fullName>
    </submittedName>
</protein>
<comment type="caution">
    <text evidence="4">The sequence shown here is derived from an EMBL/GenBank/DDBJ whole genome shotgun (WGS) entry which is preliminary data.</text>
</comment>
<keyword evidence="5" id="KW-1185">Reference proteome</keyword>
<dbReference type="Gene3D" id="3.60.15.10">
    <property type="entry name" value="Ribonuclease Z/Hydroxyacylglutathione hydrolase-like"/>
    <property type="match status" value="1"/>
</dbReference>
<dbReference type="SUPFAM" id="SSF56281">
    <property type="entry name" value="Metallo-hydrolase/oxidoreductase"/>
    <property type="match status" value="1"/>
</dbReference>
<evidence type="ECO:0000256" key="1">
    <source>
        <dbReference type="ARBA" id="ARBA00022801"/>
    </source>
</evidence>
<dbReference type="PANTHER" id="PTHR11203:SF52">
    <property type="entry name" value="MRNA 3-END PROCESSING FACTOR"/>
    <property type="match status" value="1"/>
</dbReference>
<dbReference type="InterPro" id="IPR022712">
    <property type="entry name" value="Beta_Casp"/>
</dbReference>
<evidence type="ECO:0000259" key="3">
    <source>
        <dbReference type="Pfam" id="PF10996"/>
    </source>
</evidence>
<dbReference type="Proteomes" id="UP000011531">
    <property type="component" value="Unassembled WGS sequence"/>
</dbReference>
<dbReference type="Pfam" id="PF10996">
    <property type="entry name" value="Beta-Casp"/>
    <property type="match status" value="1"/>
</dbReference>
<dbReference type="PATRIC" id="fig|1227498.3.peg.785"/>
<dbReference type="InterPro" id="IPR050698">
    <property type="entry name" value="MBL"/>
</dbReference>
<name>L9XXU4_9EURY</name>
<dbReference type="InterPro" id="IPR036866">
    <property type="entry name" value="RibonucZ/Hydroxyglut_hydro"/>
</dbReference>
<accession>L9XXU4</accession>